<evidence type="ECO:0000256" key="3">
    <source>
        <dbReference type="ARBA" id="ARBA00022448"/>
    </source>
</evidence>
<dbReference type="PANTHER" id="PTHR11058:SF9">
    <property type="entry name" value="NADH-UBIQUINONE OXIDOREDUCTASE CHAIN 3"/>
    <property type="match status" value="1"/>
</dbReference>
<sequence length="154" mass="17705">MDNYWDIVIFFLGGLGFIAGGLITAKLVRPSRPNDEKLTTYESGEDPMGLARGRVNTRFYVIALIFLLFEVEIIFLFPWATVFGNEELINGTNGLWGWFSLIEMFVFIGILGLGLAYVWRKGFLDWPKSEIQKNEFTSPVPMNLYEEINKKYSK</sequence>
<keyword evidence="5 8" id="KW-1133">Transmembrane helix</keyword>
<name>A0A974WJG8_9BACT</name>
<comment type="function">
    <text evidence="7">NDH-1 shuttles electrons from NADH, via FMN and iron-sulfur (Fe-S) centers, to quinones in the respiratory chain.</text>
</comment>
<feature type="transmembrane region" description="Helical" evidence="8">
    <location>
        <begin position="59"/>
        <end position="83"/>
    </location>
</feature>
<dbReference type="GO" id="GO:0048038">
    <property type="term" value="F:quinone binding"/>
    <property type="evidence" value="ECO:0007669"/>
    <property type="project" value="UniProtKB-KW"/>
</dbReference>
<feature type="transmembrane region" description="Helical" evidence="8">
    <location>
        <begin position="6"/>
        <end position="28"/>
    </location>
</feature>
<feature type="transmembrane region" description="Helical" evidence="8">
    <location>
        <begin position="95"/>
        <end position="119"/>
    </location>
</feature>
<dbReference type="GO" id="GO:0030964">
    <property type="term" value="C:NADH dehydrogenase complex"/>
    <property type="evidence" value="ECO:0007669"/>
    <property type="project" value="TreeGrafter"/>
</dbReference>
<keyword evidence="4 7" id="KW-0812">Transmembrane</keyword>
<evidence type="ECO:0000256" key="2">
    <source>
        <dbReference type="ARBA" id="ARBA00008472"/>
    </source>
</evidence>
<evidence type="ECO:0000256" key="6">
    <source>
        <dbReference type="ARBA" id="ARBA00023136"/>
    </source>
</evidence>
<keyword evidence="3" id="KW-0813">Transport</keyword>
<comment type="catalytic activity">
    <reaction evidence="7">
        <text>a quinone + NADH + 5 H(+)(in) = a quinol + NAD(+) + 4 H(+)(out)</text>
        <dbReference type="Rhea" id="RHEA:57888"/>
        <dbReference type="ChEBI" id="CHEBI:15378"/>
        <dbReference type="ChEBI" id="CHEBI:24646"/>
        <dbReference type="ChEBI" id="CHEBI:57540"/>
        <dbReference type="ChEBI" id="CHEBI:57945"/>
        <dbReference type="ChEBI" id="CHEBI:132124"/>
    </reaction>
</comment>
<gene>
    <name evidence="9" type="ORF">JR347_07500</name>
</gene>
<comment type="subcellular location">
    <subcellularLocation>
        <location evidence="7">Cell membrane</location>
        <topology evidence="7">Multi-pass membrane protein</topology>
    </subcellularLocation>
    <subcellularLocation>
        <location evidence="1">Membrane</location>
    </subcellularLocation>
</comment>
<dbReference type="GO" id="GO:0008137">
    <property type="term" value="F:NADH dehydrogenase (ubiquinone) activity"/>
    <property type="evidence" value="ECO:0007669"/>
    <property type="project" value="InterPro"/>
</dbReference>
<dbReference type="PANTHER" id="PTHR11058">
    <property type="entry name" value="NADH-UBIQUINONE OXIDOREDUCTASE CHAIN 3"/>
    <property type="match status" value="1"/>
</dbReference>
<comment type="similarity">
    <text evidence="2 7">Belongs to the complex I subunit 3 family.</text>
</comment>
<dbReference type="InterPro" id="IPR000440">
    <property type="entry name" value="NADH_UbQ/plastoQ_OxRdtase_su3"/>
</dbReference>
<accession>A0A974WJG8</accession>
<dbReference type="Gene3D" id="1.20.58.1610">
    <property type="entry name" value="NADH:ubiquinone/plastoquinone oxidoreductase, chain 3"/>
    <property type="match status" value="1"/>
</dbReference>
<dbReference type="Proteomes" id="UP000662783">
    <property type="component" value="Chromosome"/>
</dbReference>
<organism evidence="9 10">
    <name type="scientific">Fulvivirga lutea</name>
    <dbReference type="NCBI Taxonomy" id="2810512"/>
    <lineage>
        <taxon>Bacteria</taxon>
        <taxon>Pseudomonadati</taxon>
        <taxon>Bacteroidota</taxon>
        <taxon>Cytophagia</taxon>
        <taxon>Cytophagales</taxon>
        <taxon>Fulvivirgaceae</taxon>
        <taxon>Fulvivirga</taxon>
    </lineage>
</organism>
<keyword evidence="6 8" id="KW-0472">Membrane</keyword>
<keyword evidence="10" id="KW-1185">Reference proteome</keyword>
<dbReference type="RefSeq" id="WP_205723432.1">
    <property type="nucleotide sequence ID" value="NZ_CP070608.1"/>
</dbReference>
<dbReference type="Pfam" id="PF00507">
    <property type="entry name" value="Oxidored_q4"/>
    <property type="match status" value="1"/>
</dbReference>
<evidence type="ECO:0000313" key="9">
    <source>
        <dbReference type="EMBL" id="QSE98918.1"/>
    </source>
</evidence>
<dbReference type="EMBL" id="CP070608">
    <property type="protein sequence ID" value="QSE98918.1"/>
    <property type="molecule type" value="Genomic_DNA"/>
</dbReference>
<evidence type="ECO:0000313" key="10">
    <source>
        <dbReference type="Proteomes" id="UP000662783"/>
    </source>
</evidence>
<keyword evidence="7" id="KW-0874">Quinone</keyword>
<dbReference type="KEGG" id="fuv:JR347_07500"/>
<evidence type="ECO:0000256" key="1">
    <source>
        <dbReference type="ARBA" id="ARBA00004370"/>
    </source>
</evidence>
<dbReference type="AlphaFoldDB" id="A0A974WJG8"/>
<evidence type="ECO:0000256" key="7">
    <source>
        <dbReference type="RuleBase" id="RU003639"/>
    </source>
</evidence>
<keyword evidence="7" id="KW-0520">NAD</keyword>
<proteinExistence type="inferred from homology"/>
<protein>
    <recommendedName>
        <fullName evidence="7">NADH-quinone oxidoreductase subunit</fullName>
        <ecNumber evidence="7">7.1.1.-</ecNumber>
    </recommendedName>
</protein>
<dbReference type="EC" id="7.1.1.-" evidence="7"/>
<evidence type="ECO:0000256" key="5">
    <source>
        <dbReference type="ARBA" id="ARBA00022989"/>
    </source>
</evidence>
<dbReference type="GO" id="GO:0005886">
    <property type="term" value="C:plasma membrane"/>
    <property type="evidence" value="ECO:0007669"/>
    <property type="project" value="UniProtKB-SubCell"/>
</dbReference>
<reference evidence="9" key="1">
    <citation type="submission" date="2021-02" db="EMBL/GenBank/DDBJ databases">
        <title>Fulvivirga sp. S481 isolated from sea water.</title>
        <authorList>
            <person name="Bae S.S."/>
            <person name="Baek K."/>
        </authorList>
    </citation>
    <scope>NUCLEOTIDE SEQUENCE</scope>
    <source>
        <strain evidence="9">S481</strain>
    </source>
</reference>
<evidence type="ECO:0000256" key="4">
    <source>
        <dbReference type="ARBA" id="ARBA00022692"/>
    </source>
</evidence>
<dbReference type="InterPro" id="IPR038430">
    <property type="entry name" value="NDAH_ubi_oxred_su3_sf"/>
</dbReference>
<evidence type="ECO:0000256" key="8">
    <source>
        <dbReference type="SAM" id="Phobius"/>
    </source>
</evidence>